<sequence>MTHQDILLQAKLCPPSPGQRLITRQRLLEKIDQGLERRLTLVSAPAGSGKTTLLAQWLQEKKRTFMGTAWIALDEGDNDLARFWHYVCAALAHIDPTIKEHVPALLQSLAYSDEALLIPLINLLTETDTPVVLVLDDCHHITDERIHQMLAFLLQHMPEQMHIVMLTRFDLPLHFARMRILGQVMDLSQVDLQFTFDEGMRFFVAMVEHSFTPAHIQALVARTEGWAAGLQLAAIAMHKHPDIEEFITSFTGSNRYIVDYLLQEVIEHLPADMQTFLLSTSILKRLCAPLCASILDDAMDREDVVPPDVVQFHTRSRHYQEMLAYLERTNVFLVPLDQERHWYRYHHLFAEALLAHLTHSHAELIERLHARASMWYEHQGLLSEAIEHALASKDQSRATVLAGLLAGASSHQATRPSFPSRERQQPLLDPLSERELEVLQALAVGATNATIAQELVIASGTVKRHLSNIFSKLGAANRLQAVAQARNLGLI</sequence>
<dbReference type="AlphaFoldDB" id="A0A402BF68"/>
<dbReference type="InterPro" id="IPR036388">
    <property type="entry name" value="WH-like_DNA-bd_sf"/>
</dbReference>
<keyword evidence="1" id="KW-0805">Transcription regulation</keyword>
<dbReference type="Gene3D" id="1.10.10.10">
    <property type="entry name" value="Winged helix-like DNA-binding domain superfamily/Winged helix DNA-binding domain"/>
    <property type="match status" value="1"/>
</dbReference>
<protein>
    <recommendedName>
        <fullName evidence="4">HTH luxR-type domain-containing protein</fullName>
    </recommendedName>
</protein>
<evidence type="ECO:0000313" key="6">
    <source>
        <dbReference type="Proteomes" id="UP000287171"/>
    </source>
</evidence>
<keyword evidence="6" id="KW-1185">Reference proteome</keyword>
<keyword evidence="3" id="KW-0804">Transcription</keyword>
<dbReference type="InterPro" id="IPR000792">
    <property type="entry name" value="Tscrpt_reg_LuxR_C"/>
</dbReference>
<dbReference type="InterPro" id="IPR059106">
    <property type="entry name" value="WHD_MalT"/>
</dbReference>
<comment type="caution">
    <text evidence="5">The sequence shown here is derived from an EMBL/GenBank/DDBJ whole genome shotgun (WGS) entry which is preliminary data.</text>
</comment>
<dbReference type="InterPro" id="IPR041664">
    <property type="entry name" value="AAA_16"/>
</dbReference>
<dbReference type="InterPro" id="IPR027417">
    <property type="entry name" value="P-loop_NTPase"/>
</dbReference>
<dbReference type="GO" id="GO:0006355">
    <property type="term" value="P:regulation of DNA-templated transcription"/>
    <property type="evidence" value="ECO:0007669"/>
    <property type="project" value="InterPro"/>
</dbReference>
<proteinExistence type="predicted"/>
<dbReference type="Pfam" id="PF00196">
    <property type="entry name" value="GerE"/>
    <property type="match status" value="1"/>
</dbReference>
<dbReference type="Proteomes" id="UP000287171">
    <property type="component" value="Unassembled WGS sequence"/>
</dbReference>
<name>A0A402BF68_9CHLR</name>
<dbReference type="RefSeq" id="WP_161982435.1">
    <property type="nucleotide sequence ID" value="NZ_BIFT01000002.1"/>
</dbReference>
<reference evidence="6" key="1">
    <citation type="submission" date="2018-12" db="EMBL/GenBank/DDBJ databases">
        <title>Tengunoibacter tsumagoiensis gen. nov., sp. nov., Dictyobacter kobayashii sp. nov., D. alpinus sp. nov., and D. joshuensis sp. nov. and description of Dictyobacteraceae fam. nov. within the order Ktedonobacterales isolated from Tengu-no-mugimeshi.</title>
        <authorList>
            <person name="Wang C.M."/>
            <person name="Zheng Y."/>
            <person name="Sakai Y."/>
            <person name="Toyoda A."/>
            <person name="Minakuchi Y."/>
            <person name="Abe K."/>
            <person name="Yokota A."/>
            <person name="Yabe S."/>
        </authorList>
    </citation>
    <scope>NUCLEOTIDE SEQUENCE [LARGE SCALE GENOMIC DNA]</scope>
    <source>
        <strain evidence="6">Uno16</strain>
    </source>
</reference>
<evidence type="ECO:0000259" key="4">
    <source>
        <dbReference type="PROSITE" id="PS50043"/>
    </source>
</evidence>
<dbReference type="SMART" id="SM00421">
    <property type="entry name" value="HTH_LUXR"/>
    <property type="match status" value="1"/>
</dbReference>
<dbReference type="PANTHER" id="PTHR44688:SF16">
    <property type="entry name" value="DNA-BINDING TRANSCRIPTIONAL ACTIVATOR DEVR_DOSR"/>
    <property type="match status" value="1"/>
</dbReference>
<dbReference type="PRINTS" id="PR00038">
    <property type="entry name" value="HTHLUXR"/>
</dbReference>
<dbReference type="PROSITE" id="PS50043">
    <property type="entry name" value="HTH_LUXR_2"/>
    <property type="match status" value="1"/>
</dbReference>
<keyword evidence="2" id="KW-0238">DNA-binding</keyword>
<evidence type="ECO:0000313" key="5">
    <source>
        <dbReference type="EMBL" id="GCE29932.1"/>
    </source>
</evidence>
<accession>A0A402BF68</accession>
<evidence type="ECO:0000256" key="2">
    <source>
        <dbReference type="ARBA" id="ARBA00023125"/>
    </source>
</evidence>
<dbReference type="CDD" id="cd06170">
    <property type="entry name" value="LuxR_C_like"/>
    <property type="match status" value="1"/>
</dbReference>
<dbReference type="SUPFAM" id="SSF52540">
    <property type="entry name" value="P-loop containing nucleoside triphosphate hydrolases"/>
    <property type="match status" value="1"/>
</dbReference>
<feature type="domain" description="HTH luxR-type" evidence="4">
    <location>
        <begin position="424"/>
        <end position="489"/>
    </location>
</feature>
<dbReference type="Pfam" id="PF13191">
    <property type="entry name" value="AAA_16"/>
    <property type="match status" value="1"/>
</dbReference>
<gene>
    <name evidence="5" type="ORF">KDA_54160</name>
</gene>
<organism evidence="5 6">
    <name type="scientific">Dictyobacter alpinus</name>
    <dbReference type="NCBI Taxonomy" id="2014873"/>
    <lineage>
        <taxon>Bacteria</taxon>
        <taxon>Bacillati</taxon>
        <taxon>Chloroflexota</taxon>
        <taxon>Ktedonobacteria</taxon>
        <taxon>Ktedonobacterales</taxon>
        <taxon>Dictyobacteraceae</taxon>
        <taxon>Dictyobacter</taxon>
    </lineage>
</organism>
<evidence type="ECO:0000256" key="3">
    <source>
        <dbReference type="ARBA" id="ARBA00023163"/>
    </source>
</evidence>
<dbReference type="Pfam" id="PF25873">
    <property type="entry name" value="WHD_MalT"/>
    <property type="match status" value="1"/>
</dbReference>
<evidence type="ECO:0000256" key="1">
    <source>
        <dbReference type="ARBA" id="ARBA00023015"/>
    </source>
</evidence>
<dbReference type="SUPFAM" id="SSF46894">
    <property type="entry name" value="C-terminal effector domain of the bipartite response regulators"/>
    <property type="match status" value="1"/>
</dbReference>
<dbReference type="EMBL" id="BIFT01000002">
    <property type="protein sequence ID" value="GCE29932.1"/>
    <property type="molecule type" value="Genomic_DNA"/>
</dbReference>
<dbReference type="InterPro" id="IPR016032">
    <property type="entry name" value="Sig_transdc_resp-reg_C-effctor"/>
</dbReference>
<dbReference type="GO" id="GO:0003677">
    <property type="term" value="F:DNA binding"/>
    <property type="evidence" value="ECO:0007669"/>
    <property type="project" value="UniProtKB-KW"/>
</dbReference>
<dbReference type="PANTHER" id="PTHR44688">
    <property type="entry name" value="DNA-BINDING TRANSCRIPTIONAL ACTIVATOR DEVR_DOSR"/>
    <property type="match status" value="1"/>
</dbReference>
<dbReference type="PROSITE" id="PS00622">
    <property type="entry name" value="HTH_LUXR_1"/>
    <property type="match status" value="1"/>
</dbReference>
<dbReference type="Gene3D" id="3.40.50.300">
    <property type="entry name" value="P-loop containing nucleotide triphosphate hydrolases"/>
    <property type="match status" value="1"/>
</dbReference>